<comment type="caution">
    <text evidence="2">The sequence shown here is derived from an EMBL/GenBank/DDBJ whole genome shotgun (WGS) entry which is preliminary data.</text>
</comment>
<name>A0A3A6QSU7_9EURY</name>
<organism evidence="2 3">
    <name type="scientific">Halonotius pteroides</name>
    <dbReference type="NCBI Taxonomy" id="268735"/>
    <lineage>
        <taxon>Archaea</taxon>
        <taxon>Methanobacteriati</taxon>
        <taxon>Methanobacteriota</taxon>
        <taxon>Stenosarchaea group</taxon>
        <taxon>Halobacteria</taxon>
        <taxon>Halobacteriales</taxon>
        <taxon>Haloferacaceae</taxon>
        <taxon>Halonotius</taxon>
    </lineage>
</organism>
<keyword evidence="1" id="KW-0472">Membrane</keyword>
<feature type="transmembrane region" description="Helical" evidence="1">
    <location>
        <begin position="283"/>
        <end position="304"/>
    </location>
</feature>
<dbReference type="GO" id="GO:0140359">
    <property type="term" value="F:ABC-type transporter activity"/>
    <property type="evidence" value="ECO:0007669"/>
    <property type="project" value="InterPro"/>
</dbReference>
<dbReference type="AlphaFoldDB" id="A0A3A6QSU7"/>
<dbReference type="GO" id="GO:0005886">
    <property type="term" value="C:plasma membrane"/>
    <property type="evidence" value="ECO:0007669"/>
    <property type="project" value="UniProtKB-SubCell"/>
</dbReference>
<keyword evidence="1" id="KW-0812">Transmembrane</keyword>
<evidence type="ECO:0000256" key="1">
    <source>
        <dbReference type="SAM" id="Phobius"/>
    </source>
</evidence>
<reference evidence="2 3" key="1">
    <citation type="submission" date="2018-06" db="EMBL/GenBank/DDBJ databases">
        <title>Halonotius sp. F13-13 a new haloarchaeeon isolated from a solar saltern from Isla Cristina, Huelva, Spain.</title>
        <authorList>
            <person name="Duran-Viseras A."/>
            <person name="Sanchez-Porro C."/>
            <person name="Ventosa A."/>
        </authorList>
    </citation>
    <scope>NUCLEOTIDE SEQUENCE [LARGE SCALE GENOMIC DNA]</scope>
    <source>
        <strain evidence="2 3">CECT 7525</strain>
    </source>
</reference>
<dbReference type="EMBL" id="QMDW01000001">
    <property type="protein sequence ID" value="RJX52000.1"/>
    <property type="molecule type" value="Genomic_DNA"/>
</dbReference>
<proteinExistence type="predicted"/>
<feature type="transmembrane region" description="Helical" evidence="1">
    <location>
        <begin position="103"/>
        <end position="127"/>
    </location>
</feature>
<sequence length="310" mass="32713">MAGAQPSWFPLAREEARGLLTAKGPWILAVLLVLWGYRPTYVGWQGLGSNMTIGFLQTAGSFLLPLGVLLLSYRSVVGERTSGSLKFVLGLPMTRSDVLVGKVLGRSAGIAIPISAAAVTLGVIGLIRFGAFSPLLFCGVLLSTVVYVMSLVSVGTALSAVTTSTVRAAGAAFGGVYLVFTAFWTKFAEIIYATVGTAPPETTVGTASVNTFSAPADGLFFLLLRLSPGRAYRVLTNWLLGVGNSGGSFDAVITKLETPTSITIYTVESAFHGQTPPAYLHELSGVVILLCWLLVPLGVARYRFERGDLV</sequence>
<protein>
    <submittedName>
        <fullName evidence="2">Nitrite reductase</fullName>
    </submittedName>
</protein>
<dbReference type="Proteomes" id="UP000281564">
    <property type="component" value="Unassembled WGS sequence"/>
</dbReference>
<feature type="transmembrane region" description="Helical" evidence="1">
    <location>
        <begin position="166"/>
        <end position="184"/>
    </location>
</feature>
<feature type="transmembrane region" description="Helical" evidence="1">
    <location>
        <begin position="49"/>
        <end position="71"/>
    </location>
</feature>
<dbReference type="Pfam" id="PF12679">
    <property type="entry name" value="ABC2_membrane_2"/>
    <property type="match status" value="1"/>
</dbReference>
<gene>
    <name evidence="2" type="ORF">DP106_00305</name>
</gene>
<dbReference type="PANTHER" id="PTHR43471">
    <property type="entry name" value="ABC TRANSPORTER PERMEASE"/>
    <property type="match status" value="1"/>
</dbReference>
<keyword evidence="1" id="KW-1133">Transmembrane helix</keyword>
<evidence type="ECO:0000313" key="3">
    <source>
        <dbReference type="Proteomes" id="UP000281564"/>
    </source>
</evidence>
<feature type="transmembrane region" description="Helical" evidence="1">
    <location>
        <begin position="133"/>
        <end position="154"/>
    </location>
</feature>
<evidence type="ECO:0000313" key="2">
    <source>
        <dbReference type="EMBL" id="RJX52000.1"/>
    </source>
</evidence>
<feature type="transmembrane region" description="Helical" evidence="1">
    <location>
        <begin position="20"/>
        <end position="37"/>
    </location>
</feature>
<keyword evidence="3" id="KW-1185">Reference proteome</keyword>
<accession>A0A3A6QSU7</accession>
<dbReference type="PANTHER" id="PTHR43471:SF1">
    <property type="entry name" value="ABC TRANSPORTER PERMEASE PROTEIN NOSY-RELATED"/>
    <property type="match status" value="1"/>
</dbReference>